<dbReference type="CDD" id="cd12087">
    <property type="entry name" value="TM_EGFR-like"/>
    <property type="match status" value="1"/>
</dbReference>
<gene>
    <name evidence="5" type="ORF">GLAREA_00770</name>
</gene>
<feature type="compositionally biased region" description="Low complexity" evidence="1">
    <location>
        <begin position="497"/>
        <end position="510"/>
    </location>
</feature>
<dbReference type="Gene3D" id="2.40.70.10">
    <property type="entry name" value="Acid Proteases"/>
    <property type="match status" value="2"/>
</dbReference>
<evidence type="ECO:0000256" key="1">
    <source>
        <dbReference type="SAM" id="MobiDB-lite"/>
    </source>
</evidence>
<feature type="transmembrane region" description="Helical" evidence="2">
    <location>
        <begin position="517"/>
        <end position="545"/>
    </location>
</feature>
<name>S3CVC1_GLAL2</name>
<proteinExistence type="predicted"/>
<dbReference type="OMA" id="WEMESNA"/>
<dbReference type="InterPro" id="IPR021109">
    <property type="entry name" value="Peptidase_aspartic_dom_sf"/>
</dbReference>
<keyword evidence="2" id="KW-1133">Transmembrane helix</keyword>
<dbReference type="GO" id="GO:0006508">
    <property type="term" value="P:proteolysis"/>
    <property type="evidence" value="ECO:0007669"/>
    <property type="project" value="UniProtKB-KW"/>
</dbReference>
<feature type="signal peptide" evidence="3">
    <location>
        <begin position="1"/>
        <end position="23"/>
    </location>
</feature>
<dbReference type="eggNOG" id="ENOG502SJYP">
    <property type="taxonomic scope" value="Eukaryota"/>
</dbReference>
<dbReference type="HOGENOM" id="CLU_029272_1_0_1"/>
<evidence type="ECO:0000259" key="4">
    <source>
        <dbReference type="PROSITE" id="PS51767"/>
    </source>
</evidence>
<keyword evidence="6" id="KW-1185">Reference proteome</keyword>
<feature type="chain" id="PRO_5004507684" evidence="3">
    <location>
        <begin position="24"/>
        <end position="624"/>
    </location>
</feature>
<dbReference type="KEGG" id="glz:GLAREA_00770"/>
<keyword evidence="3" id="KW-0732">Signal</keyword>
<keyword evidence="2" id="KW-0812">Transmembrane</keyword>
<keyword evidence="2" id="KW-0472">Membrane</keyword>
<dbReference type="OrthoDB" id="4074350at2759"/>
<dbReference type="PANTHER" id="PTHR16861:SF4">
    <property type="entry name" value="SH3 DOMAIN PROTEIN (AFU_ORTHOLOGUE AFUA_1G13610)"/>
    <property type="match status" value="1"/>
</dbReference>
<sequence length="624" mass="65932">MIYYSFLVELALIQVFIIPSTFAADRAPQAVTWSTKTHGPDGPWHAVSVSIGSPPQIVDLLPGGMWMSNVLASTVCTGSIAVNCDVSKAGFYDGKKSTTFVQIPQTGSIQNESFSKTGNTLSTLEGSAEWIFDTATIPMQNSGSGLDSSGGSLESYTLAIDNFVMLTVTSGVETLPDGTTYPAQIGKLALGASNFNQSWAQNPPNPRFNGTLLPGALVEQEKAPSNSYGMHLGAVAKGISPSLYFGGFDQTRALGSVSAQPYEISNLPIDLLDIGIGVAEGSSPFNFTSVSGLLTKGNSSMGVATTVYVEAPLPWIYLPKSACDAITQSLPVVFEDKYGLYFWDIEDPRYAKIVSSPAFLSFTFRLSGSVTNNMTINVPFALLNLTLTAPIIDKPTPYFPLRPGLGPHGKYELGRAFLQAAFVGVNWQTAMGTGNGVWFLAQAPGPNTPSKGTPTTIKSSDTSIVGSTAVWKDTWKGAWTVLNDAGDVVSAPPPATTPSGTSTPTETPGSVKEASKLGAGAIAGIVVGVAAIIMIGCLIGAWLWFKNRRSDGTTGETEPLTPVAATGCSQPYQSKPWEMESNAIVREMATDNTRKLDSTDHVFGSAPTELDTTRRPRIPVEMAG</sequence>
<feature type="region of interest" description="Disordered" evidence="1">
    <location>
        <begin position="487"/>
        <end position="512"/>
    </location>
</feature>
<reference evidence="5 6" key="1">
    <citation type="journal article" date="2013" name="BMC Genomics">
        <title>Genomics-driven discovery of the pneumocandin biosynthetic gene cluster in the fungus Glarea lozoyensis.</title>
        <authorList>
            <person name="Chen L."/>
            <person name="Yue Q."/>
            <person name="Zhang X."/>
            <person name="Xiang M."/>
            <person name="Wang C."/>
            <person name="Li S."/>
            <person name="Che Y."/>
            <person name="Ortiz-Lopez F.J."/>
            <person name="Bills G.F."/>
            <person name="Liu X."/>
            <person name="An Z."/>
        </authorList>
    </citation>
    <scope>NUCLEOTIDE SEQUENCE [LARGE SCALE GENOMIC DNA]</scope>
    <source>
        <strain evidence="6">ATCC 20868 / MF5171</strain>
    </source>
</reference>
<dbReference type="GeneID" id="19459828"/>
<dbReference type="SUPFAM" id="SSF50630">
    <property type="entry name" value="Acid proteases"/>
    <property type="match status" value="1"/>
</dbReference>
<dbReference type="InterPro" id="IPR033121">
    <property type="entry name" value="PEPTIDASE_A1"/>
</dbReference>
<evidence type="ECO:0000256" key="3">
    <source>
        <dbReference type="SAM" id="SignalP"/>
    </source>
</evidence>
<dbReference type="STRING" id="1116229.S3CVC1"/>
<dbReference type="PANTHER" id="PTHR16861">
    <property type="entry name" value="GLYCOPROTEIN 38"/>
    <property type="match status" value="1"/>
</dbReference>
<dbReference type="GO" id="GO:0008233">
    <property type="term" value="F:peptidase activity"/>
    <property type="evidence" value="ECO:0007669"/>
    <property type="project" value="UniProtKB-KW"/>
</dbReference>
<evidence type="ECO:0000313" key="5">
    <source>
        <dbReference type="EMBL" id="EPE29610.1"/>
    </source>
</evidence>
<evidence type="ECO:0000256" key="2">
    <source>
        <dbReference type="SAM" id="Phobius"/>
    </source>
</evidence>
<feature type="domain" description="Peptidase A1" evidence="4">
    <location>
        <begin position="45"/>
        <end position="436"/>
    </location>
</feature>
<keyword evidence="5" id="KW-0378">Hydrolase</keyword>
<accession>S3CVC1</accession>
<dbReference type="EMBL" id="KE145367">
    <property type="protein sequence ID" value="EPE29610.1"/>
    <property type="molecule type" value="Genomic_DNA"/>
</dbReference>
<organism evidence="5 6">
    <name type="scientific">Glarea lozoyensis (strain ATCC 20868 / MF5171)</name>
    <dbReference type="NCBI Taxonomy" id="1116229"/>
    <lineage>
        <taxon>Eukaryota</taxon>
        <taxon>Fungi</taxon>
        <taxon>Dikarya</taxon>
        <taxon>Ascomycota</taxon>
        <taxon>Pezizomycotina</taxon>
        <taxon>Leotiomycetes</taxon>
        <taxon>Helotiales</taxon>
        <taxon>Helotiaceae</taxon>
        <taxon>Glarea</taxon>
    </lineage>
</organism>
<protein>
    <submittedName>
        <fullName evidence="5">Acid protease</fullName>
    </submittedName>
</protein>
<dbReference type="Proteomes" id="UP000016922">
    <property type="component" value="Unassembled WGS sequence"/>
</dbReference>
<evidence type="ECO:0000313" key="6">
    <source>
        <dbReference type="Proteomes" id="UP000016922"/>
    </source>
</evidence>
<dbReference type="RefSeq" id="XP_008083719.1">
    <property type="nucleotide sequence ID" value="XM_008085528.1"/>
</dbReference>
<dbReference type="AlphaFoldDB" id="S3CVC1"/>
<dbReference type="PROSITE" id="PS51767">
    <property type="entry name" value="PEPTIDASE_A1"/>
    <property type="match status" value="1"/>
</dbReference>
<keyword evidence="5" id="KW-0645">Protease</keyword>